<evidence type="ECO:0000259" key="7">
    <source>
        <dbReference type="Pfam" id="PF00892"/>
    </source>
</evidence>
<dbReference type="Proteomes" id="UP001149009">
    <property type="component" value="Unassembled WGS sequence"/>
</dbReference>
<dbReference type="InterPro" id="IPR051258">
    <property type="entry name" value="Diverse_Substrate_Transporter"/>
</dbReference>
<evidence type="ECO:0000256" key="5">
    <source>
        <dbReference type="ARBA" id="ARBA00023136"/>
    </source>
</evidence>
<evidence type="ECO:0000256" key="2">
    <source>
        <dbReference type="ARBA" id="ARBA00022475"/>
    </source>
</evidence>
<evidence type="ECO:0000256" key="6">
    <source>
        <dbReference type="SAM" id="Phobius"/>
    </source>
</evidence>
<keyword evidence="3 6" id="KW-0812">Transmembrane</keyword>
<dbReference type="PANTHER" id="PTHR42920">
    <property type="entry name" value="OS03G0707200 PROTEIN-RELATED"/>
    <property type="match status" value="1"/>
</dbReference>
<feature type="transmembrane region" description="Helical" evidence="6">
    <location>
        <begin position="248"/>
        <end position="266"/>
    </location>
</feature>
<protein>
    <submittedName>
        <fullName evidence="8">DMT family transporter</fullName>
    </submittedName>
</protein>
<feature type="transmembrane region" description="Helical" evidence="6">
    <location>
        <begin position="96"/>
        <end position="114"/>
    </location>
</feature>
<feature type="domain" description="EamA" evidence="7">
    <location>
        <begin position="153"/>
        <end position="286"/>
    </location>
</feature>
<keyword evidence="9" id="KW-1185">Reference proteome</keyword>
<dbReference type="InterPro" id="IPR000620">
    <property type="entry name" value="EamA_dom"/>
</dbReference>
<evidence type="ECO:0000256" key="4">
    <source>
        <dbReference type="ARBA" id="ARBA00022989"/>
    </source>
</evidence>
<feature type="transmembrane region" description="Helical" evidence="6">
    <location>
        <begin position="156"/>
        <end position="174"/>
    </location>
</feature>
<evidence type="ECO:0000313" key="8">
    <source>
        <dbReference type="EMBL" id="MCT8989002.1"/>
    </source>
</evidence>
<feature type="transmembrane region" description="Helical" evidence="6">
    <location>
        <begin position="68"/>
        <end position="90"/>
    </location>
</feature>
<feature type="transmembrane region" description="Helical" evidence="6">
    <location>
        <begin position="121"/>
        <end position="141"/>
    </location>
</feature>
<evidence type="ECO:0000256" key="1">
    <source>
        <dbReference type="ARBA" id="ARBA00004651"/>
    </source>
</evidence>
<feature type="domain" description="EamA" evidence="7">
    <location>
        <begin position="4"/>
        <end position="137"/>
    </location>
</feature>
<evidence type="ECO:0000313" key="9">
    <source>
        <dbReference type="Proteomes" id="UP001149009"/>
    </source>
</evidence>
<dbReference type="InterPro" id="IPR037185">
    <property type="entry name" value="EmrE-like"/>
</dbReference>
<feature type="transmembrane region" description="Helical" evidence="6">
    <location>
        <begin position="272"/>
        <end position="289"/>
    </location>
</feature>
<keyword evidence="5 6" id="KW-0472">Membrane</keyword>
<dbReference type="AlphaFoldDB" id="A0A9X3B5N7"/>
<dbReference type="EMBL" id="JAODNV010000003">
    <property type="protein sequence ID" value="MCT8989002.1"/>
    <property type="molecule type" value="Genomic_DNA"/>
</dbReference>
<name>A0A9X3B5N7_9HYPH</name>
<feature type="transmembrane region" description="Helical" evidence="6">
    <location>
        <begin position="38"/>
        <end position="56"/>
    </location>
</feature>
<feature type="transmembrane region" description="Helical" evidence="6">
    <location>
        <begin position="213"/>
        <end position="236"/>
    </location>
</feature>
<keyword evidence="4 6" id="KW-1133">Transmembrane helix</keyword>
<organism evidence="8 9">
    <name type="scientific">Chelativorans petroleitrophicus</name>
    <dbReference type="NCBI Taxonomy" id="2975484"/>
    <lineage>
        <taxon>Bacteria</taxon>
        <taxon>Pseudomonadati</taxon>
        <taxon>Pseudomonadota</taxon>
        <taxon>Alphaproteobacteria</taxon>
        <taxon>Hyphomicrobiales</taxon>
        <taxon>Phyllobacteriaceae</taxon>
        <taxon>Chelativorans</taxon>
    </lineage>
</organism>
<dbReference type="SUPFAM" id="SSF103481">
    <property type="entry name" value="Multidrug resistance efflux transporter EmrE"/>
    <property type="match status" value="2"/>
</dbReference>
<dbReference type="RefSeq" id="WP_261513666.1">
    <property type="nucleotide sequence ID" value="NZ_JAODNV010000003.1"/>
</dbReference>
<gene>
    <name evidence="8" type="ORF">NYR54_01655</name>
</gene>
<proteinExistence type="predicted"/>
<keyword evidence="2" id="KW-1003">Cell membrane</keyword>
<reference evidence="8" key="1">
    <citation type="submission" date="2022-08" db="EMBL/GenBank/DDBJ databases">
        <title>Chelativorans sichuanense sp. nov., a paraffin oil-degrading bacterium isolated from a mixture of oil-based drill cuttings and paddy soil.</title>
        <authorList>
            <person name="Yu J."/>
            <person name="Liu H."/>
            <person name="Chen Q."/>
        </authorList>
    </citation>
    <scope>NUCLEOTIDE SEQUENCE</scope>
    <source>
        <strain evidence="8">SCAU 2101</strain>
    </source>
</reference>
<sequence length="308" mass="33370">MHTKAYVLLLATTLFWGGNAVAGKLAVGHVSPFALTTLRWLLSLVVLLPFAMGPLRRDWPKIRRSLPFMAMLGVLGFTFFNAAMYSALLFTSAVNVSIEQAAIPMVIIVLNFLIFRVRASLLQLVGFLLSLAGVALTASHGDLTRLASLDVNTGDLLMMLAVVSYGIYTVALRFKPDIHWLSTITVLSAAALISSLPFLAWEYGSASLLFPDTPGWLIAAYTAIFPSVLAQVFYIWGNEMIGANRAGLFVNLVPIFGTLLSILIVGEAFQPYHAVAMGLVFCGIWLAEYSGRKMTGTAPHVRAPSGEK</sequence>
<evidence type="ECO:0000256" key="3">
    <source>
        <dbReference type="ARBA" id="ARBA00022692"/>
    </source>
</evidence>
<comment type="caution">
    <text evidence="8">The sequence shown here is derived from an EMBL/GenBank/DDBJ whole genome shotgun (WGS) entry which is preliminary data.</text>
</comment>
<comment type="subcellular location">
    <subcellularLocation>
        <location evidence="1">Cell membrane</location>
        <topology evidence="1">Multi-pass membrane protein</topology>
    </subcellularLocation>
</comment>
<feature type="transmembrane region" description="Helical" evidence="6">
    <location>
        <begin position="181"/>
        <end position="201"/>
    </location>
</feature>
<accession>A0A9X3B5N7</accession>
<dbReference type="GO" id="GO:0005886">
    <property type="term" value="C:plasma membrane"/>
    <property type="evidence" value="ECO:0007669"/>
    <property type="project" value="UniProtKB-SubCell"/>
</dbReference>
<dbReference type="PANTHER" id="PTHR42920:SF11">
    <property type="entry name" value="INNER MEMBRANE PROTEIN YTFF"/>
    <property type="match status" value="1"/>
</dbReference>
<dbReference type="Pfam" id="PF00892">
    <property type="entry name" value="EamA"/>
    <property type="match status" value="2"/>
</dbReference>